<dbReference type="Proteomes" id="UP000321291">
    <property type="component" value="Chromosome"/>
</dbReference>
<dbReference type="SUPFAM" id="SSF88946">
    <property type="entry name" value="Sigma2 domain of RNA polymerase sigma factors"/>
    <property type="match status" value="1"/>
</dbReference>
<dbReference type="SUPFAM" id="SSF88659">
    <property type="entry name" value="Sigma3 and sigma4 domains of RNA polymerase sigma factors"/>
    <property type="match status" value="1"/>
</dbReference>
<dbReference type="AlphaFoldDB" id="A0A5B8VJV9"/>
<dbReference type="Gene3D" id="1.10.1740.10">
    <property type="match status" value="1"/>
</dbReference>
<dbReference type="Pfam" id="PF08281">
    <property type="entry name" value="Sigma70_r4_2"/>
    <property type="match status" value="1"/>
</dbReference>
<feature type="compositionally biased region" description="Polar residues" evidence="6">
    <location>
        <begin position="271"/>
        <end position="292"/>
    </location>
</feature>
<dbReference type="GO" id="GO:0003677">
    <property type="term" value="F:DNA binding"/>
    <property type="evidence" value="ECO:0007669"/>
    <property type="project" value="UniProtKB-KW"/>
</dbReference>
<dbReference type="InterPro" id="IPR036388">
    <property type="entry name" value="WH-like_DNA-bd_sf"/>
</dbReference>
<dbReference type="PANTHER" id="PTHR43133">
    <property type="entry name" value="RNA POLYMERASE ECF-TYPE SIGMA FACTO"/>
    <property type="match status" value="1"/>
</dbReference>
<dbReference type="NCBIfam" id="TIGR02937">
    <property type="entry name" value="sigma70-ECF"/>
    <property type="match status" value="1"/>
</dbReference>
<evidence type="ECO:0000256" key="7">
    <source>
        <dbReference type="SAM" id="Phobius"/>
    </source>
</evidence>
<feature type="domain" description="RNA polymerase sigma-70 region 2" evidence="8">
    <location>
        <begin position="24"/>
        <end position="89"/>
    </location>
</feature>
<evidence type="ECO:0000256" key="3">
    <source>
        <dbReference type="ARBA" id="ARBA00023082"/>
    </source>
</evidence>
<dbReference type="GO" id="GO:0006352">
    <property type="term" value="P:DNA-templated transcription initiation"/>
    <property type="evidence" value="ECO:0007669"/>
    <property type="project" value="InterPro"/>
</dbReference>
<dbReference type="GO" id="GO:0016987">
    <property type="term" value="F:sigma factor activity"/>
    <property type="evidence" value="ECO:0007669"/>
    <property type="project" value="UniProtKB-KW"/>
</dbReference>
<keyword evidence="11" id="KW-1185">Reference proteome</keyword>
<evidence type="ECO:0000256" key="2">
    <source>
        <dbReference type="ARBA" id="ARBA00023015"/>
    </source>
</evidence>
<keyword evidence="2" id="KW-0805">Transcription regulation</keyword>
<protein>
    <submittedName>
        <fullName evidence="10">Sigma-70 family RNA polymerase sigma factor</fullName>
    </submittedName>
</protein>
<gene>
    <name evidence="10" type="ORF">FSB73_03660</name>
</gene>
<keyword evidence="7" id="KW-0812">Transmembrane</keyword>
<dbReference type="PANTHER" id="PTHR43133:SF8">
    <property type="entry name" value="RNA POLYMERASE SIGMA FACTOR HI_1459-RELATED"/>
    <property type="match status" value="1"/>
</dbReference>
<dbReference type="OrthoDB" id="1116873at2"/>
<proteinExistence type="inferred from homology"/>
<keyword evidence="5" id="KW-0804">Transcription</keyword>
<feature type="domain" description="RNA polymerase sigma factor 70 region 4 type 2" evidence="9">
    <location>
        <begin position="136"/>
        <end position="186"/>
    </location>
</feature>
<feature type="transmembrane region" description="Helical" evidence="7">
    <location>
        <begin position="314"/>
        <end position="332"/>
    </location>
</feature>
<evidence type="ECO:0000259" key="8">
    <source>
        <dbReference type="Pfam" id="PF04542"/>
    </source>
</evidence>
<evidence type="ECO:0000256" key="4">
    <source>
        <dbReference type="ARBA" id="ARBA00023125"/>
    </source>
</evidence>
<sequence length="515" mass="56739">MSQTDEELLAAYKASGELEILAILYKRYMGLVFAVCLKYLKTQPASEDAVMDIFEQLIDKVKRYDIEHFRPWLGTLARNHCLMQLRKKKAIDGETLRLEADFMHSAKLWHPNSGDFGVGDLAKTEAEEKEFILTSMESCLDTLVAQQKTCVSLFYLEQKCYKEVAEITGFAIDKVRSYIQNGRRNLKICMEKKSVTSRNYDIKTLQDYLAGKLDPKAMHALESRALEDPVLADALEGLMANPSLTTGNIDKAMDRLATRLDKRIKADLENNASTASLTNEPVTNESDNSETIHTPEASLYQKADKTRMVTGRTWWRVAAILVVLLVGAWFYFGMQGKHGPSGNSADEQFVLNGVDTAISNQSLPGASSNEIASAINKVLADSIAAINNGQSAPDAITKASKIKEEKRADTQSKSGQHKIAMGKNTVKVPKGLHPITPNADVSVIAKRDTRMQREMLTAATMVAENDLPAEDIMDTAATTKGQAATVAPAGKALEDLLSHQPISNQCLLVRLGKRI</sequence>
<evidence type="ECO:0000256" key="6">
    <source>
        <dbReference type="SAM" id="MobiDB-lite"/>
    </source>
</evidence>
<dbReference type="InterPro" id="IPR013325">
    <property type="entry name" value="RNA_pol_sigma_r2"/>
</dbReference>
<dbReference type="KEGG" id="agi:FSB73_03660"/>
<keyword evidence="7" id="KW-0472">Membrane</keyword>
<organism evidence="10 11">
    <name type="scientific">Arachidicoccus ginsenosidivorans</name>
    <dbReference type="NCBI Taxonomy" id="496057"/>
    <lineage>
        <taxon>Bacteria</taxon>
        <taxon>Pseudomonadati</taxon>
        <taxon>Bacteroidota</taxon>
        <taxon>Chitinophagia</taxon>
        <taxon>Chitinophagales</taxon>
        <taxon>Chitinophagaceae</taxon>
        <taxon>Arachidicoccus</taxon>
    </lineage>
</organism>
<dbReference type="InterPro" id="IPR039425">
    <property type="entry name" value="RNA_pol_sigma-70-like"/>
</dbReference>
<evidence type="ECO:0000259" key="9">
    <source>
        <dbReference type="Pfam" id="PF08281"/>
    </source>
</evidence>
<evidence type="ECO:0000256" key="5">
    <source>
        <dbReference type="ARBA" id="ARBA00023163"/>
    </source>
</evidence>
<dbReference type="RefSeq" id="WP_146780166.1">
    <property type="nucleotide sequence ID" value="NZ_CP042434.1"/>
</dbReference>
<keyword evidence="7" id="KW-1133">Transmembrane helix</keyword>
<keyword evidence="3" id="KW-0731">Sigma factor</keyword>
<dbReference type="EMBL" id="CP042434">
    <property type="protein sequence ID" value="QEC70906.1"/>
    <property type="molecule type" value="Genomic_DNA"/>
</dbReference>
<feature type="region of interest" description="Disordered" evidence="6">
    <location>
        <begin position="271"/>
        <end position="296"/>
    </location>
</feature>
<dbReference type="InterPro" id="IPR014284">
    <property type="entry name" value="RNA_pol_sigma-70_dom"/>
</dbReference>
<comment type="similarity">
    <text evidence="1">Belongs to the sigma-70 factor family. ECF subfamily.</text>
</comment>
<evidence type="ECO:0000313" key="10">
    <source>
        <dbReference type="EMBL" id="QEC70906.1"/>
    </source>
</evidence>
<evidence type="ECO:0000313" key="11">
    <source>
        <dbReference type="Proteomes" id="UP000321291"/>
    </source>
</evidence>
<dbReference type="InterPro" id="IPR007627">
    <property type="entry name" value="RNA_pol_sigma70_r2"/>
</dbReference>
<accession>A0A5B8VJV9</accession>
<dbReference type="InterPro" id="IPR013324">
    <property type="entry name" value="RNA_pol_sigma_r3/r4-like"/>
</dbReference>
<name>A0A5B8VJV9_9BACT</name>
<dbReference type="InterPro" id="IPR013249">
    <property type="entry name" value="RNA_pol_sigma70_r4_t2"/>
</dbReference>
<evidence type="ECO:0000256" key="1">
    <source>
        <dbReference type="ARBA" id="ARBA00010641"/>
    </source>
</evidence>
<keyword evidence="4" id="KW-0238">DNA-binding</keyword>
<reference evidence="10 11" key="1">
    <citation type="journal article" date="2017" name="Int. J. Syst. Evol. Microbiol.">
        <title>Arachidicoccus ginsenosidivorans sp. nov., with ginsenoside-converting activity isolated from ginseng cultivating soil.</title>
        <authorList>
            <person name="Siddiqi M.Z."/>
            <person name="Aslam Z."/>
            <person name="Im W.T."/>
        </authorList>
    </citation>
    <scope>NUCLEOTIDE SEQUENCE [LARGE SCALE GENOMIC DNA]</scope>
    <source>
        <strain evidence="10 11">Gsoil 809</strain>
    </source>
</reference>
<dbReference type="Gene3D" id="1.10.10.10">
    <property type="entry name" value="Winged helix-like DNA-binding domain superfamily/Winged helix DNA-binding domain"/>
    <property type="match status" value="1"/>
</dbReference>
<dbReference type="Pfam" id="PF04542">
    <property type="entry name" value="Sigma70_r2"/>
    <property type="match status" value="1"/>
</dbReference>